<evidence type="ECO:0000256" key="1">
    <source>
        <dbReference type="ARBA" id="ARBA00010790"/>
    </source>
</evidence>
<dbReference type="VEuPathDB" id="FungiDB:BO70DRAFT_397212"/>
<dbReference type="InterPro" id="IPR000172">
    <property type="entry name" value="GMC_OxRdtase_N"/>
</dbReference>
<evidence type="ECO:0000256" key="2">
    <source>
        <dbReference type="SAM" id="MobiDB-lite"/>
    </source>
</evidence>
<dbReference type="GO" id="GO:0016614">
    <property type="term" value="F:oxidoreductase activity, acting on CH-OH group of donors"/>
    <property type="evidence" value="ECO:0007669"/>
    <property type="project" value="InterPro"/>
</dbReference>
<dbReference type="InterPro" id="IPR036188">
    <property type="entry name" value="FAD/NAD-bd_sf"/>
</dbReference>
<dbReference type="GeneID" id="37068918"/>
<dbReference type="STRING" id="1448321.A0A317W3P0"/>
<feature type="region of interest" description="Disordered" evidence="2">
    <location>
        <begin position="206"/>
        <end position="225"/>
    </location>
</feature>
<dbReference type="Proteomes" id="UP000247233">
    <property type="component" value="Unassembled WGS sequence"/>
</dbReference>
<evidence type="ECO:0000313" key="4">
    <source>
        <dbReference type="EMBL" id="PWY79738.1"/>
    </source>
</evidence>
<dbReference type="OrthoDB" id="269227at2759"/>
<dbReference type="PROSITE" id="PS51257">
    <property type="entry name" value="PROKAR_LIPOPROTEIN"/>
    <property type="match status" value="1"/>
</dbReference>
<dbReference type="GO" id="GO:0050660">
    <property type="term" value="F:flavin adenine dinucleotide binding"/>
    <property type="evidence" value="ECO:0007669"/>
    <property type="project" value="InterPro"/>
</dbReference>
<comment type="similarity">
    <text evidence="1">Belongs to the GMC oxidoreductase family.</text>
</comment>
<accession>A0A317W3P0</accession>
<dbReference type="EMBL" id="MSFL01000015">
    <property type="protein sequence ID" value="PWY79738.1"/>
    <property type="molecule type" value="Genomic_DNA"/>
</dbReference>
<gene>
    <name evidence="4" type="ORF">BO70DRAFT_397212</name>
</gene>
<dbReference type="PROSITE" id="PS00624">
    <property type="entry name" value="GMC_OXRED_2"/>
    <property type="match status" value="1"/>
</dbReference>
<proteinExistence type="inferred from homology"/>
<organism evidence="4 5">
    <name type="scientific">Aspergillus heteromorphus CBS 117.55</name>
    <dbReference type="NCBI Taxonomy" id="1448321"/>
    <lineage>
        <taxon>Eukaryota</taxon>
        <taxon>Fungi</taxon>
        <taxon>Dikarya</taxon>
        <taxon>Ascomycota</taxon>
        <taxon>Pezizomycotina</taxon>
        <taxon>Eurotiomycetes</taxon>
        <taxon>Eurotiomycetidae</taxon>
        <taxon>Eurotiales</taxon>
        <taxon>Aspergillaceae</taxon>
        <taxon>Aspergillus</taxon>
        <taxon>Aspergillus subgen. Circumdati</taxon>
    </lineage>
</organism>
<dbReference type="AlphaFoldDB" id="A0A317W3P0"/>
<evidence type="ECO:0000313" key="5">
    <source>
        <dbReference type="Proteomes" id="UP000247233"/>
    </source>
</evidence>
<dbReference type="Pfam" id="PF00732">
    <property type="entry name" value="GMC_oxred_N"/>
    <property type="match status" value="1"/>
</dbReference>
<protein>
    <submittedName>
        <fullName evidence="4">FAD/NAD(P)-binding domain-containing protein</fullName>
    </submittedName>
</protein>
<dbReference type="PANTHER" id="PTHR11552">
    <property type="entry name" value="GLUCOSE-METHANOL-CHOLINE GMC OXIDOREDUCTASE"/>
    <property type="match status" value="1"/>
</dbReference>
<dbReference type="SUPFAM" id="SSF51905">
    <property type="entry name" value="FAD/NAD(P)-binding domain"/>
    <property type="match status" value="1"/>
</dbReference>
<name>A0A317W3P0_9EURO</name>
<dbReference type="InterPro" id="IPR012132">
    <property type="entry name" value="GMC_OxRdtase"/>
</dbReference>
<feature type="domain" description="Glucose-methanol-choline oxidoreductase N-terminal" evidence="3">
    <location>
        <begin position="138"/>
        <end position="152"/>
    </location>
</feature>
<comment type="caution">
    <text evidence="4">The sequence shown here is derived from an EMBL/GenBank/DDBJ whole genome shotgun (WGS) entry which is preliminary data.</text>
</comment>
<evidence type="ECO:0000259" key="3">
    <source>
        <dbReference type="PROSITE" id="PS00624"/>
    </source>
</evidence>
<reference evidence="4 5" key="1">
    <citation type="submission" date="2016-12" db="EMBL/GenBank/DDBJ databases">
        <title>The genomes of Aspergillus section Nigri reveals drivers in fungal speciation.</title>
        <authorList>
            <consortium name="DOE Joint Genome Institute"/>
            <person name="Vesth T.C."/>
            <person name="Nybo J."/>
            <person name="Theobald S."/>
            <person name="Brandl J."/>
            <person name="Frisvad J.C."/>
            <person name="Nielsen K.F."/>
            <person name="Lyhne E.K."/>
            <person name="Kogle M.E."/>
            <person name="Kuo A."/>
            <person name="Riley R."/>
            <person name="Clum A."/>
            <person name="Nolan M."/>
            <person name="Lipzen A."/>
            <person name="Salamov A."/>
            <person name="Henrissat B."/>
            <person name="Wiebenga A."/>
            <person name="De Vries R.P."/>
            <person name="Grigoriev I.V."/>
            <person name="Mortensen U.H."/>
            <person name="Andersen M.R."/>
            <person name="Baker S.E."/>
        </authorList>
    </citation>
    <scope>NUCLEOTIDE SEQUENCE [LARGE SCALE GENOMIC DNA]</scope>
    <source>
        <strain evidence="4 5">CBS 117.55</strain>
    </source>
</reference>
<dbReference type="RefSeq" id="XP_025398761.1">
    <property type="nucleotide sequence ID" value="XM_025546681.1"/>
</dbReference>
<dbReference type="Gene3D" id="3.50.50.60">
    <property type="entry name" value="FAD/NAD(P)-binding domain"/>
    <property type="match status" value="2"/>
</dbReference>
<sequence length="264" mass="28559">MPERPKYDYIIIGGGTAGCALASRLKAGSPPPRGGRKQRATPPGLRDRLELFDCAADASRWSSRLSSGMAELVENRVCGKRQISSSIYPFNGDVMTDSLVSRVIVQERGGGKVAIGVELADEERSPIRATRQVILSAGAYCTPQILMLSGIGPRDHLRDHDIDWKLKHLERGLALGSPALTDPACFRGNPIDFVVLQPVPLDGLRSALRKDNPDSNPDEHPLVSSQRGHVETFTVYVAHSPQNPTIATDGTHITTGVACMLAKY</sequence>
<dbReference type="PANTHER" id="PTHR11552:SF123">
    <property type="entry name" value="GMC OXIDOREDUCTASE (AFU_ORTHOLOGUE AFUA_2G01770)-RELATED"/>
    <property type="match status" value="1"/>
</dbReference>
<keyword evidence="5" id="KW-1185">Reference proteome</keyword>
<feature type="compositionally biased region" description="Basic and acidic residues" evidence="2">
    <location>
        <begin position="208"/>
        <end position="221"/>
    </location>
</feature>